<dbReference type="EMBL" id="ARYM01000033">
    <property type="protein sequence ID" value="KCZ96812.1"/>
    <property type="molecule type" value="Genomic_DNA"/>
</dbReference>
<dbReference type="Proteomes" id="UP000027100">
    <property type="component" value="Unassembled WGS sequence"/>
</dbReference>
<accession>A0A062VFP5</accession>
<evidence type="ECO:0000313" key="2">
    <source>
        <dbReference type="EMBL" id="KCZ96812.1"/>
    </source>
</evidence>
<protein>
    <submittedName>
        <fullName evidence="2">Uncharacterized protein</fullName>
    </submittedName>
</protein>
<name>A0A062VFP5_9PROT</name>
<feature type="region of interest" description="Disordered" evidence="1">
    <location>
        <begin position="237"/>
        <end position="258"/>
    </location>
</feature>
<organism evidence="2 3">
    <name type="scientific">Hyphomonas polymorpha PS728</name>
    <dbReference type="NCBI Taxonomy" id="1280954"/>
    <lineage>
        <taxon>Bacteria</taxon>
        <taxon>Pseudomonadati</taxon>
        <taxon>Pseudomonadota</taxon>
        <taxon>Alphaproteobacteria</taxon>
        <taxon>Hyphomonadales</taxon>
        <taxon>Hyphomonadaceae</taxon>
        <taxon>Hyphomonas</taxon>
    </lineage>
</organism>
<reference evidence="2 3" key="1">
    <citation type="journal article" date="2014" name="Antonie Van Leeuwenhoek">
        <title>Hyphomonas beringensis sp. nov. and Hyphomonas chukchiensis sp. nov., isolated from surface seawater of the Bering Sea and Chukchi Sea.</title>
        <authorList>
            <person name="Li C."/>
            <person name="Lai Q."/>
            <person name="Li G."/>
            <person name="Dong C."/>
            <person name="Wang J."/>
            <person name="Liao Y."/>
            <person name="Shao Z."/>
        </authorList>
    </citation>
    <scope>NUCLEOTIDE SEQUENCE [LARGE SCALE GENOMIC DNA]</scope>
    <source>
        <strain evidence="2 3">PS728</strain>
    </source>
</reference>
<keyword evidence="3" id="KW-1185">Reference proteome</keyword>
<gene>
    <name evidence="2" type="ORF">HPO_18213</name>
</gene>
<comment type="caution">
    <text evidence="2">The sequence shown here is derived from an EMBL/GenBank/DDBJ whole genome shotgun (WGS) entry which is preliminary data.</text>
</comment>
<dbReference type="AlphaFoldDB" id="A0A062VFP5"/>
<proteinExistence type="predicted"/>
<sequence length="258" mass="29173">MADAALGHDASDQVVEAVFNRRLEQALIYVSRINPAAEGVLIFLARSHFSWGGGHRAPAHLSWCRAWARFRRTVAFSRPDLHLRVSLLNRVREGRRACHFDHSGAPVGGRLLMDWWADASPETQSLFRNRISLIRQIGIDPDIDARFYEPMGSDQPDGCNFTPVMDFGILPSARHLDEGSGARMYLSPDLELPLGFSSIQFNRESGMPAIDGARHPRSGQHFWRPRDMSLFERSPERWLRRKRPQAHGEPSADQQGIA</sequence>
<evidence type="ECO:0000313" key="3">
    <source>
        <dbReference type="Proteomes" id="UP000027100"/>
    </source>
</evidence>
<dbReference type="PATRIC" id="fig|1280954.3.peg.3667"/>
<evidence type="ECO:0000256" key="1">
    <source>
        <dbReference type="SAM" id="MobiDB-lite"/>
    </source>
</evidence>